<dbReference type="InterPro" id="IPR054471">
    <property type="entry name" value="GPIID_WHD"/>
</dbReference>
<dbReference type="EMBL" id="JAVHJO010000001">
    <property type="protein sequence ID" value="KAK6544064.1"/>
    <property type="molecule type" value="Genomic_DNA"/>
</dbReference>
<dbReference type="Gene3D" id="3.40.50.300">
    <property type="entry name" value="P-loop containing nucleotide triphosphate hydrolases"/>
    <property type="match status" value="1"/>
</dbReference>
<proteinExistence type="predicted"/>
<feature type="domain" description="DUF7708" evidence="3">
    <location>
        <begin position="65"/>
        <end position="207"/>
    </location>
</feature>
<dbReference type="Proteomes" id="UP001365542">
    <property type="component" value="Unassembled WGS sequence"/>
</dbReference>
<gene>
    <name evidence="5" type="ORF">TWF694_000776</name>
</gene>
<evidence type="ECO:0000256" key="1">
    <source>
        <dbReference type="ARBA" id="ARBA00022737"/>
    </source>
</evidence>
<feature type="domain" description="Nephrocystin 3-like N-terminal" evidence="4">
    <location>
        <begin position="278"/>
        <end position="449"/>
    </location>
</feature>
<organism evidence="5 6">
    <name type="scientific">Orbilia ellipsospora</name>
    <dbReference type="NCBI Taxonomy" id="2528407"/>
    <lineage>
        <taxon>Eukaryota</taxon>
        <taxon>Fungi</taxon>
        <taxon>Dikarya</taxon>
        <taxon>Ascomycota</taxon>
        <taxon>Pezizomycotina</taxon>
        <taxon>Orbiliomycetes</taxon>
        <taxon>Orbiliales</taxon>
        <taxon>Orbiliaceae</taxon>
        <taxon>Orbilia</taxon>
    </lineage>
</organism>
<evidence type="ECO:0000313" key="5">
    <source>
        <dbReference type="EMBL" id="KAK6544064.1"/>
    </source>
</evidence>
<evidence type="ECO:0000259" key="4">
    <source>
        <dbReference type="Pfam" id="PF24883"/>
    </source>
</evidence>
<dbReference type="InterPro" id="IPR027417">
    <property type="entry name" value="P-loop_NTPase"/>
</dbReference>
<dbReference type="Pfam" id="PF24809">
    <property type="entry name" value="DUF7708"/>
    <property type="match status" value="1"/>
</dbReference>
<keyword evidence="1" id="KW-0677">Repeat</keyword>
<dbReference type="Pfam" id="PF22939">
    <property type="entry name" value="WHD_GPIID"/>
    <property type="match status" value="1"/>
</dbReference>
<dbReference type="InterPro" id="IPR056125">
    <property type="entry name" value="DUF7708"/>
</dbReference>
<evidence type="ECO:0000313" key="6">
    <source>
        <dbReference type="Proteomes" id="UP001365542"/>
    </source>
</evidence>
<evidence type="ECO:0000259" key="3">
    <source>
        <dbReference type="Pfam" id="PF24809"/>
    </source>
</evidence>
<keyword evidence="6" id="KW-1185">Reference proteome</keyword>
<feature type="domain" description="GPI inositol-deacylase winged helix" evidence="2">
    <location>
        <begin position="564"/>
        <end position="648"/>
    </location>
</feature>
<dbReference type="PANTHER" id="PTHR10039:SF10">
    <property type="entry name" value="NACHT DOMAIN-CONTAINING PROTEIN"/>
    <property type="match status" value="1"/>
</dbReference>
<evidence type="ECO:0008006" key="7">
    <source>
        <dbReference type="Google" id="ProtNLM"/>
    </source>
</evidence>
<dbReference type="SUPFAM" id="SSF140860">
    <property type="entry name" value="Pseudo ankyrin repeat-like"/>
    <property type="match status" value="1"/>
</dbReference>
<name>A0AAV9XS79_9PEZI</name>
<protein>
    <recommendedName>
        <fullName evidence="7">NACHT domain-containing protein</fullName>
    </recommendedName>
</protein>
<reference evidence="5 6" key="1">
    <citation type="submission" date="2019-10" db="EMBL/GenBank/DDBJ databases">
        <authorList>
            <person name="Palmer J.M."/>
        </authorList>
    </citation>
    <scope>NUCLEOTIDE SEQUENCE [LARGE SCALE GENOMIC DNA]</scope>
    <source>
        <strain evidence="5 6">TWF694</strain>
    </source>
</reference>
<accession>A0AAV9XS79</accession>
<comment type="caution">
    <text evidence="5">The sequence shown here is derived from an EMBL/GenBank/DDBJ whole genome shotgun (WGS) entry which is preliminary data.</text>
</comment>
<evidence type="ECO:0000259" key="2">
    <source>
        <dbReference type="Pfam" id="PF22939"/>
    </source>
</evidence>
<dbReference type="Pfam" id="PF24883">
    <property type="entry name" value="NPHP3_N"/>
    <property type="match status" value="1"/>
</dbReference>
<sequence>MSTKGHKLLEKAISDFKSSLKPEDEQSLSRIPNPNAEDVVKLVTDIDFKLQTKQKRRKLQDSAFMDFIKSIQQFSSIVDVTVQSNPEIASLVWGGIKFVLIIFLNHSKYLEEITDNCEKMGRLCPQYDRFSKLFSTHLELQSCICEFYAIVVNFFREALRFLYKSGFKQFAIATFNPFEEKFGDTLKSLALIKETVEREIYLASENELHLERIDATRARTDANDFYNLARANFQAYQDDRIQLNHAARRSRRERILENISDYPYHFDFTDNLSKRQDNTGQWIFNTPEYESWLQLPKSSGLWYHAIPGFGKSVLTAGVIDNLMELSRTASTKHYISYFFCTYTSPTSLQARTILASLLRQLAYYSHIWPQDLSDSFESYFEDKENASRVVPSNIQALLIKLIKANKARNFIIIDGLDECNDKDRGLVVRTLKQIFSSIPDDLKILISSRASQDIGRALNEFKQLDLATSNQSDIEAFITRTLQDKEMEGQLPDLEPRLIEKIKTTLAANAQGLFVWVDLQIAEICNESSPETIENALLPANLPKDLNELYTRILRRIARFRRPEIAVGIFKWVAYAVRPLALAELKEVMAMTPDITSWAQLSQKAEVDESKWIQNCENLVTINKQTKTVRFVHYTIKEFLASEQLRKDPHLEETFSLSPQRDQSFLADVCLQYVELTDIKNQGLESHDTGIPRKEAAALGMLPSIITEPGSSLIGWLAKKVQKPPKRESDTGASSLVLVKSQNAQTISMLQKPSFKRMLQKHLFLEYATTNLIIHYDVLSRNLLPEDDEPTSPLSQMLNTGTAKCRTVLTLLSSGTESVTRLFYPLATDSLEDLLTTKWDTIRFPWQNHLISGTDVTDEDNCRFLDWALKNNVHLFFRMFYKRLFSTQSKFLIEYWFRRSPDYNSNLDLIVTERVRSDPSTSQTSSAGIHPIEYHADGTLLSRFERLCLNNEAFHNLWQFPLLSYHFSSKGTKYPFQDEILTMLPHACESGDHVMLAFLMEFWVHTKQKGFKSTAKYNKSQIVDDMFLGALAADSILVMEQILHNTDFKEYFDSEISESLFPTNFIHVPSKGTVQMLKYLLATWFNPFKECDFTRMEYKRIGSDLFLEAVKTQNTEMVAACLEMLDGENLEYYYGDNMAPTFIDRAILLAATLNHLEIFNLLVELLMRFLSKSITLKSVTDDGVYGKRKKLRVTALCAAIKNKNVDMVGSMLDIGCPFGTVYDSVSTNPDGTKQLERMSPGSQFTTTPSVRVAKLLITRYEERFLLSLALDKKVTGYEGIVVKSSDVSENLFKPSGEPSEEKERIEVLRLLLAQMNSRWPGSEHVGFKTKLKDAIANSTV</sequence>
<dbReference type="PANTHER" id="PTHR10039">
    <property type="entry name" value="AMELOGENIN"/>
    <property type="match status" value="1"/>
</dbReference>
<dbReference type="InterPro" id="IPR056884">
    <property type="entry name" value="NPHP3-like_N"/>
</dbReference>
<dbReference type="SUPFAM" id="SSF52540">
    <property type="entry name" value="P-loop containing nucleoside triphosphate hydrolases"/>
    <property type="match status" value="1"/>
</dbReference>